<evidence type="ECO:0000256" key="1">
    <source>
        <dbReference type="ARBA" id="ARBA00022723"/>
    </source>
</evidence>
<proteinExistence type="predicted"/>
<dbReference type="SUPFAM" id="SSF90209">
    <property type="entry name" value="Ran binding protein zinc finger-like"/>
    <property type="match status" value="1"/>
</dbReference>
<dbReference type="Gene3D" id="2.30.30.380">
    <property type="entry name" value="Zn-finger domain of Sec23/24"/>
    <property type="match status" value="1"/>
</dbReference>
<feature type="domain" description="RanBP2-type" evidence="7">
    <location>
        <begin position="119"/>
        <end position="148"/>
    </location>
</feature>
<evidence type="ECO:0000256" key="5">
    <source>
        <dbReference type="SAM" id="MobiDB-lite"/>
    </source>
</evidence>
<organism evidence="8 9">
    <name type="scientific">Candidula unifasciata</name>
    <dbReference type="NCBI Taxonomy" id="100452"/>
    <lineage>
        <taxon>Eukaryota</taxon>
        <taxon>Metazoa</taxon>
        <taxon>Spiralia</taxon>
        <taxon>Lophotrochozoa</taxon>
        <taxon>Mollusca</taxon>
        <taxon>Gastropoda</taxon>
        <taxon>Heterobranchia</taxon>
        <taxon>Euthyneura</taxon>
        <taxon>Panpulmonata</taxon>
        <taxon>Eupulmonata</taxon>
        <taxon>Stylommatophora</taxon>
        <taxon>Helicina</taxon>
        <taxon>Helicoidea</taxon>
        <taxon>Geomitridae</taxon>
        <taxon>Candidula</taxon>
    </lineage>
</organism>
<dbReference type="PROSITE" id="PS50199">
    <property type="entry name" value="ZF_RANBP2_2"/>
    <property type="match status" value="1"/>
</dbReference>
<feature type="compositionally biased region" description="Polar residues" evidence="5">
    <location>
        <begin position="224"/>
        <end position="236"/>
    </location>
</feature>
<dbReference type="Gene3D" id="3.30.40.10">
    <property type="entry name" value="Zinc/RING finger domain, C3HC4 (zinc finger)"/>
    <property type="match status" value="1"/>
</dbReference>
<dbReference type="GO" id="GO:0008270">
    <property type="term" value="F:zinc ion binding"/>
    <property type="evidence" value="ECO:0007669"/>
    <property type="project" value="UniProtKB-KW"/>
</dbReference>
<dbReference type="CDD" id="cd16646">
    <property type="entry name" value="mRING-HC-C2H2C4_MDM2-like"/>
    <property type="match status" value="1"/>
</dbReference>
<name>A0A8S3ZL07_9EUPU</name>
<evidence type="ECO:0008006" key="10">
    <source>
        <dbReference type="Google" id="ProtNLM"/>
    </source>
</evidence>
<feature type="region of interest" description="Disordered" evidence="5">
    <location>
        <begin position="1"/>
        <end position="40"/>
    </location>
</feature>
<sequence>SESGRRRRSTSINMTYDEPDGAAGPWISQAMMDTSPGEMAKPEDDIVTVEFDSDAFSGEYEVDSSTDTEAGEIKLTENSSDESSSSLATAVLIVCAESDVEYLADYSDSDSGTDAELADADKWECEHCKKKNPPFHRNCGGCWSLRPDWLPSTMQDVQVGASSQQRDTSSQFSLSNTSDDAQPQSQQTSKDSLQSSLEQKCGILDMNHSSAAREAKINRKRKCSSSLSTSDSQEGRISNKMGGVQQANAGISGECKTFDKIKSVSLPLSKEESCVVCLTRRKTASIVHGKTGHQACCYHCATRLKRRRKPCPICRRPIQKVIRNFHV</sequence>
<dbReference type="SUPFAM" id="SSF57850">
    <property type="entry name" value="RING/U-box"/>
    <property type="match status" value="1"/>
</dbReference>
<evidence type="ECO:0000259" key="7">
    <source>
        <dbReference type="PROSITE" id="PS50199"/>
    </source>
</evidence>
<evidence type="ECO:0000256" key="4">
    <source>
        <dbReference type="PROSITE-ProRule" id="PRU00322"/>
    </source>
</evidence>
<dbReference type="InterPro" id="IPR036443">
    <property type="entry name" value="Znf_RanBP2_sf"/>
</dbReference>
<dbReference type="GO" id="GO:0005634">
    <property type="term" value="C:nucleus"/>
    <property type="evidence" value="ECO:0007669"/>
    <property type="project" value="InterPro"/>
</dbReference>
<dbReference type="InterPro" id="IPR013083">
    <property type="entry name" value="Znf_RING/FYVE/PHD"/>
</dbReference>
<dbReference type="Proteomes" id="UP000678393">
    <property type="component" value="Unassembled WGS sequence"/>
</dbReference>
<evidence type="ECO:0000256" key="3">
    <source>
        <dbReference type="ARBA" id="ARBA00022833"/>
    </source>
</evidence>
<keyword evidence="9" id="KW-1185">Reference proteome</keyword>
<evidence type="ECO:0000256" key="2">
    <source>
        <dbReference type="ARBA" id="ARBA00022771"/>
    </source>
</evidence>
<reference evidence="8" key="1">
    <citation type="submission" date="2021-04" db="EMBL/GenBank/DDBJ databases">
        <authorList>
            <consortium name="Molecular Ecology Group"/>
        </authorList>
    </citation>
    <scope>NUCLEOTIDE SEQUENCE</scope>
</reference>
<evidence type="ECO:0000313" key="9">
    <source>
        <dbReference type="Proteomes" id="UP000678393"/>
    </source>
</evidence>
<dbReference type="PIRSF" id="PIRSF006748">
    <property type="entry name" value="p53_MDM_2/4"/>
    <property type="match status" value="1"/>
</dbReference>
<dbReference type="PROSITE" id="PS01358">
    <property type="entry name" value="ZF_RANBP2_1"/>
    <property type="match status" value="1"/>
</dbReference>
<dbReference type="PROSITE" id="PS50089">
    <property type="entry name" value="ZF_RING_2"/>
    <property type="match status" value="1"/>
</dbReference>
<gene>
    <name evidence="8" type="ORF">CUNI_LOCUS13888</name>
</gene>
<evidence type="ECO:0000313" key="8">
    <source>
        <dbReference type="EMBL" id="CAG5128330.1"/>
    </source>
</evidence>
<feature type="region of interest" description="Disordered" evidence="5">
    <location>
        <begin position="156"/>
        <end position="192"/>
    </location>
</feature>
<dbReference type="Pfam" id="PF13920">
    <property type="entry name" value="zf-C3HC4_3"/>
    <property type="match status" value="1"/>
</dbReference>
<dbReference type="GO" id="GO:0010468">
    <property type="term" value="P:regulation of gene expression"/>
    <property type="evidence" value="ECO:0007669"/>
    <property type="project" value="TreeGrafter"/>
</dbReference>
<feature type="non-terminal residue" evidence="8">
    <location>
        <position position="1"/>
    </location>
</feature>
<keyword evidence="3" id="KW-0862">Zinc</keyword>
<dbReference type="GO" id="GO:0016567">
    <property type="term" value="P:protein ubiquitination"/>
    <property type="evidence" value="ECO:0007669"/>
    <property type="project" value="TreeGrafter"/>
</dbReference>
<dbReference type="PANTHER" id="PTHR46858:SF5">
    <property type="entry name" value="E3 UBIQUITIN-PROTEIN LIGASE APD1-RELATED"/>
    <property type="match status" value="1"/>
</dbReference>
<dbReference type="OrthoDB" id="24526at2759"/>
<dbReference type="PANTHER" id="PTHR46858">
    <property type="entry name" value="OS05G0521000 PROTEIN"/>
    <property type="match status" value="1"/>
</dbReference>
<dbReference type="GO" id="GO:0051726">
    <property type="term" value="P:regulation of cell cycle"/>
    <property type="evidence" value="ECO:0007669"/>
    <property type="project" value="InterPro"/>
</dbReference>
<accession>A0A8S3ZL07</accession>
<dbReference type="GO" id="GO:0043066">
    <property type="term" value="P:negative regulation of apoptotic process"/>
    <property type="evidence" value="ECO:0007669"/>
    <property type="project" value="InterPro"/>
</dbReference>
<evidence type="ECO:0000259" key="6">
    <source>
        <dbReference type="PROSITE" id="PS50089"/>
    </source>
</evidence>
<feature type="region of interest" description="Disordered" evidence="5">
    <location>
        <begin position="214"/>
        <end position="238"/>
    </location>
</feature>
<protein>
    <recommendedName>
        <fullName evidence="10">Double minute 2 protein</fullName>
    </recommendedName>
</protein>
<dbReference type="InterPro" id="IPR001876">
    <property type="entry name" value="Znf_RanBP2"/>
</dbReference>
<dbReference type="AlphaFoldDB" id="A0A8S3ZL07"/>
<dbReference type="GO" id="GO:0061630">
    <property type="term" value="F:ubiquitin protein ligase activity"/>
    <property type="evidence" value="ECO:0007669"/>
    <property type="project" value="TreeGrafter"/>
</dbReference>
<keyword evidence="2 4" id="KW-0863">Zinc-finger</keyword>
<comment type="caution">
    <text evidence="8">The sequence shown here is derived from an EMBL/GenBank/DDBJ whole genome shotgun (WGS) entry which is preliminary data.</text>
</comment>
<dbReference type="InterPro" id="IPR001841">
    <property type="entry name" value="Znf_RING"/>
</dbReference>
<dbReference type="EMBL" id="CAJHNH020003013">
    <property type="protein sequence ID" value="CAG5128330.1"/>
    <property type="molecule type" value="Genomic_DNA"/>
</dbReference>
<keyword evidence="1" id="KW-0479">Metal-binding</keyword>
<feature type="domain" description="RING-type" evidence="6">
    <location>
        <begin position="274"/>
        <end position="315"/>
    </location>
</feature>
<dbReference type="InterPro" id="IPR016495">
    <property type="entry name" value="p53_neg-reg_MDM_2/4"/>
</dbReference>